<gene>
    <name evidence="2" type="ordered locus">SCATT_p04150</name>
</gene>
<dbReference type="Gene3D" id="2.30.30.440">
    <property type="entry name" value="Domain of unknown function DUF1918"/>
    <property type="match status" value="1"/>
</dbReference>
<evidence type="ECO:0000313" key="3">
    <source>
        <dbReference type="Proteomes" id="UP000007842"/>
    </source>
</evidence>
<dbReference type="InterPro" id="IPR015035">
    <property type="entry name" value="DUF1918"/>
</dbReference>
<keyword evidence="2" id="KW-0614">Plasmid</keyword>
<name>G8XFW9_STREN</name>
<accession>G8XFW9</accession>
<feature type="domain" description="DUF1918" evidence="1">
    <location>
        <begin position="2"/>
        <end position="42"/>
    </location>
</feature>
<dbReference type="Proteomes" id="UP000007842">
    <property type="component" value="Plasmid pSCATT"/>
</dbReference>
<proteinExistence type="predicted"/>
<dbReference type="HOGENOM" id="CLU_172512_1_1_11"/>
<dbReference type="EMBL" id="CP003229">
    <property type="protein sequence ID" value="AEW98608.1"/>
    <property type="molecule type" value="Genomic_DNA"/>
</dbReference>
<keyword evidence="3" id="KW-1185">Reference proteome</keyword>
<geneLocation type="plasmid" evidence="2 3">
    <name>pSCATT</name>
</geneLocation>
<evidence type="ECO:0000313" key="2">
    <source>
        <dbReference type="EMBL" id="AEW98608.1"/>
    </source>
</evidence>
<dbReference type="AlphaFoldDB" id="G8XFW9"/>
<evidence type="ECO:0000259" key="1">
    <source>
        <dbReference type="Pfam" id="PF08940"/>
    </source>
</evidence>
<reference evidence="3" key="1">
    <citation type="submission" date="2011-12" db="EMBL/GenBank/DDBJ databases">
        <title>Complete genome sequence of Streptomyces cattleya strain DSM 46488.</title>
        <authorList>
            <person name="Ou H.-Y."/>
            <person name="Li P."/>
            <person name="Zhao C."/>
            <person name="O'Hagan D."/>
            <person name="Deng Z."/>
        </authorList>
    </citation>
    <scope>NUCLEOTIDE SEQUENCE [LARGE SCALE GENOMIC DNA]</scope>
    <source>
        <strain evidence="3">ATCC 35852 / DSM 46488 / JCM 4925 / NBRC 14057 / NRRL 8057</strain>
        <plasmid evidence="3">Plasmid pSCATT</plasmid>
    </source>
</reference>
<organism evidence="2 3">
    <name type="scientific">Streptantibioticus cattleyicolor (strain ATCC 35852 / DSM 46488 / JCM 4925 / NBRC 14057 / NRRL 8057)</name>
    <name type="common">Streptomyces cattleya</name>
    <dbReference type="NCBI Taxonomy" id="1003195"/>
    <lineage>
        <taxon>Bacteria</taxon>
        <taxon>Bacillati</taxon>
        <taxon>Actinomycetota</taxon>
        <taxon>Actinomycetes</taxon>
        <taxon>Kitasatosporales</taxon>
        <taxon>Streptomycetaceae</taxon>
        <taxon>Streptantibioticus</taxon>
    </lineage>
</organism>
<protein>
    <recommendedName>
        <fullName evidence="1">DUF1918 domain-containing protein</fullName>
    </recommendedName>
</protein>
<dbReference type="Pfam" id="PF08940">
    <property type="entry name" value="DUF1918"/>
    <property type="match status" value="1"/>
</dbReference>
<sequence length="49" mass="5284">MGMKEPIGEIVEVRGADGAPPYVVRFDDGHETLIFPGPDCVVEPRAMQG</sequence>
<dbReference type="KEGG" id="scy:SCATT_p04150"/>
<dbReference type="PATRIC" id="fig|1003195.29.peg.6211"/>
<dbReference type="SUPFAM" id="SSF50118">
    <property type="entry name" value="Cell growth inhibitor/plasmid maintenance toxic component"/>
    <property type="match status" value="1"/>
</dbReference>